<comment type="caution">
    <text evidence="3">The sequence shown here is derived from an EMBL/GenBank/DDBJ whole genome shotgun (WGS) entry which is preliminary data.</text>
</comment>
<name>A0A2T0B7Z0_9CLOT</name>
<dbReference type="InterPro" id="IPR016747">
    <property type="entry name" value="Phosphotransbutyrylase"/>
</dbReference>
<gene>
    <name evidence="3" type="ORF">CLVI_31690</name>
</gene>
<dbReference type="Proteomes" id="UP000239471">
    <property type="component" value="Unassembled WGS sequence"/>
</dbReference>
<dbReference type="Pfam" id="PF04892">
    <property type="entry name" value="VanZ"/>
    <property type="match status" value="1"/>
</dbReference>
<dbReference type="EMBL" id="PVXQ01000051">
    <property type="protein sequence ID" value="PRR79982.1"/>
    <property type="molecule type" value="Genomic_DNA"/>
</dbReference>
<protein>
    <submittedName>
        <fullName evidence="3">VanZ like family protein</fullName>
    </submittedName>
</protein>
<dbReference type="InterPro" id="IPR006976">
    <property type="entry name" value="VanZ-like"/>
</dbReference>
<dbReference type="RefSeq" id="WP_106061043.1">
    <property type="nucleotide sequence ID" value="NZ_PVXQ01000051.1"/>
</dbReference>
<evidence type="ECO:0000313" key="3">
    <source>
        <dbReference type="EMBL" id="PRR79982.1"/>
    </source>
</evidence>
<dbReference type="AlphaFoldDB" id="A0A2T0B7Z0"/>
<evidence type="ECO:0000259" key="2">
    <source>
        <dbReference type="Pfam" id="PF04892"/>
    </source>
</evidence>
<keyword evidence="4" id="KW-1185">Reference proteome</keyword>
<keyword evidence="1" id="KW-0472">Membrane</keyword>
<proteinExistence type="predicted"/>
<dbReference type="PIRSF" id="PIRSF019083">
    <property type="entry name" value="UCP019083_VanZ"/>
    <property type="match status" value="1"/>
</dbReference>
<evidence type="ECO:0000313" key="4">
    <source>
        <dbReference type="Proteomes" id="UP000239471"/>
    </source>
</evidence>
<feature type="transmembrane region" description="Helical" evidence="1">
    <location>
        <begin position="119"/>
        <end position="140"/>
    </location>
</feature>
<accession>A0A2T0B7Z0</accession>
<keyword evidence="1" id="KW-0812">Transmembrane</keyword>
<feature type="domain" description="VanZ-like" evidence="2">
    <location>
        <begin position="11"/>
        <end position="140"/>
    </location>
</feature>
<organism evidence="3 4">
    <name type="scientific">Clostridium vincentii</name>
    <dbReference type="NCBI Taxonomy" id="52704"/>
    <lineage>
        <taxon>Bacteria</taxon>
        <taxon>Bacillati</taxon>
        <taxon>Bacillota</taxon>
        <taxon>Clostridia</taxon>
        <taxon>Eubacteriales</taxon>
        <taxon>Clostridiaceae</taxon>
        <taxon>Clostridium</taxon>
    </lineage>
</organism>
<feature type="transmembrane region" description="Helical" evidence="1">
    <location>
        <begin position="93"/>
        <end position="113"/>
    </location>
</feature>
<dbReference type="NCBIfam" id="NF037970">
    <property type="entry name" value="vanZ_1"/>
    <property type="match status" value="1"/>
</dbReference>
<evidence type="ECO:0000256" key="1">
    <source>
        <dbReference type="SAM" id="Phobius"/>
    </source>
</evidence>
<keyword evidence="1" id="KW-1133">Transmembrane helix</keyword>
<sequence>MITKKKKILRWLLLLSWLVVIFIMSQQPGEKSSSQSDFVVSLISFIGIEVNDSFREIATLIIRKGAHFTEYLILFILVYRLIILYMNRTQAKIVAVLFVFGYACSDEFHQYFIQGREAAFRDVMIDTSGGIIGSFIVMVWEKIKLKNTKST</sequence>
<reference evidence="3 4" key="1">
    <citation type="submission" date="2018-03" db="EMBL/GenBank/DDBJ databases">
        <title>Genome sequence of Clostridium vincentii DSM 10228.</title>
        <authorList>
            <person name="Poehlein A."/>
            <person name="Daniel R."/>
        </authorList>
    </citation>
    <scope>NUCLEOTIDE SEQUENCE [LARGE SCALE GENOMIC DNA]</scope>
    <source>
        <strain evidence="3 4">DSM 10228</strain>
    </source>
</reference>
<dbReference type="OrthoDB" id="291892at2"/>
<feature type="transmembrane region" description="Helical" evidence="1">
    <location>
        <begin position="68"/>
        <end position="86"/>
    </location>
</feature>